<dbReference type="AlphaFoldDB" id="A0A6V7H9E9"/>
<feature type="non-terminal residue" evidence="1">
    <location>
        <position position="1"/>
    </location>
</feature>
<name>A0A6V7H9E9_9HYME</name>
<organism evidence="1 2">
    <name type="scientific">Heterotrigona itama</name>
    <dbReference type="NCBI Taxonomy" id="395501"/>
    <lineage>
        <taxon>Eukaryota</taxon>
        <taxon>Metazoa</taxon>
        <taxon>Ecdysozoa</taxon>
        <taxon>Arthropoda</taxon>
        <taxon>Hexapoda</taxon>
        <taxon>Insecta</taxon>
        <taxon>Pterygota</taxon>
        <taxon>Neoptera</taxon>
        <taxon>Endopterygota</taxon>
        <taxon>Hymenoptera</taxon>
        <taxon>Apocrita</taxon>
        <taxon>Aculeata</taxon>
        <taxon>Apoidea</taxon>
        <taxon>Anthophila</taxon>
        <taxon>Apidae</taxon>
        <taxon>Heterotrigona</taxon>
    </lineage>
</organism>
<comment type="caution">
    <text evidence="1">The sequence shown here is derived from an EMBL/GenBank/DDBJ whole genome shotgun (WGS) entry which is preliminary data.</text>
</comment>
<dbReference type="Proteomes" id="UP000752696">
    <property type="component" value="Unassembled WGS sequence"/>
</dbReference>
<protein>
    <submittedName>
        <fullName evidence="1">Uncharacterized protein</fullName>
    </submittedName>
</protein>
<reference evidence="1" key="1">
    <citation type="submission" date="2020-07" db="EMBL/GenBank/DDBJ databases">
        <authorList>
            <person name="Nazaruddin N."/>
        </authorList>
    </citation>
    <scope>NUCLEOTIDE SEQUENCE</scope>
</reference>
<evidence type="ECO:0000313" key="2">
    <source>
        <dbReference type="Proteomes" id="UP000752696"/>
    </source>
</evidence>
<proteinExistence type="predicted"/>
<evidence type="ECO:0000313" key="1">
    <source>
        <dbReference type="EMBL" id="CAD1476390.1"/>
    </source>
</evidence>
<sequence length="60" mass="6826">VEQKPLGFCRNTTGPHTSPAMKEWRAVDATKSCDSTQSPRLYTSFLDYNEQEIVPVPRLK</sequence>
<accession>A0A6V7H9E9</accession>
<gene>
    <name evidence="1" type="ORF">MHI_LOCUS641336</name>
</gene>
<dbReference type="OrthoDB" id="10377316at2759"/>
<keyword evidence="2" id="KW-1185">Reference proteome</keyword>
<dbReference type="EMBL" id="CAJDYZ010009336">
    <property type="protein sequence ID" value="CAD1476390.1"/>
    <property type="molecule type" value="Genomic_DNA"/>
</dbReference>